<keyword evidence="3" id="KW-0633">Potassium transport</keyword>
<feature type="transmembrane region" description="Helical" evidence="12">
    <location>
        <begin position="189"/>
        <end position="207"/>
    </location>
</feature>
<evidence type="ECO:0000256" key="12">
    <source>
        <dbReference type="SAM" id="Phobius"/>
    </source>
</evidence>
<evidence type="ECO:0000256" key="7">
    <source>
        <dbReference type="ARBA" id="ARBA00022989"/>
    </source>
</evidence>
<name>A0ABP9KC15_9SPHN</name>
<feature type="coiled-coil region" evidence="11">
    <location>
        <begin position="254"/>
        <end position="281"/>
    </location>
</feature>
<comment type="caution">
    <text evidence="14">The sequence shown here is derived from an EMBL/GenBank/DDBJ whole genome shotgun (WGS) entry which is preliminary data.</text>
</comment>
<evidence type="ECO:0000313" key="14">
    <source>
        <dbReference type="EMBL" id="GAA5054233.1"/>
    </source>
</evidence>
<dbReference type="Gene3D" id="1.10.287.70">
    <property type="match status" value="1"/>
</dbReference>
<evidence type="ECO:0000256" key="9">
    <source>
        <dbReference type="ARBA" id="ARBA00023136"/>
    </source>
</evidence>
<dbReference type="PANTHER" id="PTHR11537:SF254">
    <property type="entry name" value="POTASSIUM VOLTAGE-GATED CHANNEL PROTEIN SHAB"/>
    <property type="match status" value="1"/>
</dbReference>
<evidence type="ECO:0000313" key="15">
    <source>
        <dbReference type="Proteomes" id="UP001500518"/>
    </source>
</evidence>
<feature type="transmembrane region" description="Helical" evidence="12">
    <location>
        <begin position="157"/>
        <end position="177"/>
    </location>
</feature>
<evidence type="ECO:0000256" key="2">
    <source>
        <dbReference type="ARBA" id="ARBA00022448"/>
    </source>
</evidence>
<keyword evidence="11" id="KW-0175">Coiled coil</keyword>
<proteinExistence type="predicted"/>
<keyword evidence="2" id="KW-0813">Transport</keyword>
<sequence length="286" mass="31128">MGDLRKKLHDELFVGALPDGRLTFTNKFLVLVILLAVGAGALATEPGLSRRWHEALVLAELAFGVIFLIEYVARIFAAAEEPGEGGPWAKRWRFIRSPLGLIDLAVVISTLMPVVTADATMLRTVRLLRVFAVMKFGRFSKALKEVWAAVSDRADDLIVTMALAGVLLLFGATALYLTEGDLQPEEFGSIPRALWWSVITLTTVGYGDAAPITAAGKVFASMVALSGIALVAMPTGIIAAAFSEAMQRRRDQRIDEMKKHLERLDEVDEAVEAKLAALERTRNPGP</sequence>
<organism evidence="14 15">
    <name type="scientific">Erythrobacter westpacificensis</name>
    <dbReference type="NCBI Taxonomy" id="1055231"/>
    <lineage>
        <taxon>Bacteria</taxon>
        <taxon>Pseudomonadati</taxon>
        <taxon>Pseudomonadota</taxon>
        <taxon>Alphaproteobacteria</taxon>
        <taxon>Sphingomonadales</taxon>
        <taxon>Erythrobacteraceae</taxon>
        <taxon>Erythrobacter/Porphyrobacter group</taxon>
        <taxon>Erythrobacter</taxon>
    </lineage>
</organism>
<dbReference type="PANTHER" id="PTHR11537">
    <property type="entry name" value="VOLTAGE-GATED POTASSIUM CHANNEL"/>
    <property type="match status" value="1"/>
</dbReference>
<feature type="transmembrane region" description="Helical" evidence="12">
    <location>
        <begin position="98"/>
        <end position="117"/>
    </location>
</feature>
<dbReference type="InterPro" id="IPR028325">
    <property type="entry name" value="VG_K_chnl"/>
</dbReference>
<feature type="transmembrane region" description="Helical" evidence="12">
    <location>
        <begin position="28"/>
        <end position="44"/>
    </location>
</feature>
<evidence type="ECO:0000256" key="3">
    <source>
        <dbReference type="ARBA" id="ARBA00022538"/>
    </source>
</evidence>
<keyword evidence="6" id="KW-0630">Potassium</keyword>
<evidence type="ECO:0000256" key="10">
    <source>
        <dbReference type="ARBA" id="ARBA00023303"/>
    </source>
</evidence>
<keyword evidence="15" id="KW-1185">Reference proteome</keyword>
<evidence type="ECO:0000256" key="11">
    <source>
        <dbReference type="SAM" id="Coils"/>
    </source>
</evidence>
<feature type="transmembrane region" description="Helical" evidence="12">
    <location>
        <begin position="219"/>
        <end position="243"/>
    </location>
</feature>
<evidence type="ECO:0000256" key="5">
    <source>
        <dbReference type="ARBA" id="ARBA00022826"/>
    </source>
</evidence>
<accession>A0ABP9KC15</accession>
<dbReference type="Proteomes" id="UP001500518">
    <property type="component" value="Unassembled WGS sequence"/>
</dbReference>
<dbReference type="PRINTS" id="PR00169">
    <property type="entry name" value="KCHANNEL"/>
</dbReference>
<protein>
    <submittedName>
        <fullName evidence="14">Ion transporter</fullName>
    </submittedName>
</protein>
<evidence type="ECO:0000259" key="13">
    <source>
        <dbReference type="Pfam" id="PF00520"/>
    </source>
</evidence>
<dbReference type="InterPro" id="IPR005821">
    <property type="entry name" value="Ion_trans_dom"/>
</dbReference>
<dbReference type="EMBL" id="BAABHV010000010">
    <property type="protein sequence ID" value="GAA5054233.1"/>
    <property type="molecule type" value="Genomic_DNA"/>
</dbReference>
<dbReference type="RefSeq" id="WP_346032673.1">
    <property type="nucleotide sequence ID" value="NZ_BAABHV010000010.1"/>
</dbReference>
<dbReference type="Pfam" id="PF00520">
    <property type="entry name" value="Ion_trans"/>
    <property type="match status" value="1"/>
</dbReference>
<keyword evidence="10" id="KW-0407">Ion channel</keyword>
<keyword evidence="9 12" id="KW-0472">Membrane</keyword>
<reference evidence="15" key="1">
    <citation type="journal article" date="2019" name="Int. J. Syst. Evol. Microbiol.">
        <title>The Global Catalogue of Microorganisms (GCM) 10K type strain sequencing project: providing services to taxonomists for standard genome sequencing and annotation.</title>
        <authorList>
            <consortium name="The Broad Institute Genomics Platform"/>
            <consortium name="The Broad Institute Genome Sequencing Center for Infectious Disease"/>
            <person name="Wu L."/>
            <person name="Ma J."/>
        </authorList>
    </citation>
    <scope>NUCLEOTIDE SEQUENCE [LARGE SCALE GENOMIC DNA]</scope>
    <source>
        <strain evidence="15">JCM 18014</strain>
    </source>
</reference>
<dbReference type="SUPFAM" id="SSF81324">
    <property type="entry name" value="Voltage-gated potassium channels"/>
    <property type="match status" value="1"/>
</dbReference>
<evidence type="ECO:0000256" key="1">
    <source>
        <dbReference type="ARBA" id="ARBA00004141"/>
    </source>
</evidence>
<keyword evidence="4 12" id="KW-0812">Transmembrane</keyword>
<comment type="subcellular location">
    <subcellularLocation>
        <location evidence="1">Membrane</location>
        <topology evidence="1">Multi-pass membrane protein</topology>
    </subcellularLocation>
</comment>
<keyword evidence="8" id="KW-0406">Ion transport</keyword>
<feature type="domain" description="Ion transport" evidence="13">
    <location>
        <begin position="26"/>
        <end position="249"/>
    </location>
</feature>
<evidence type="ECO:0000256" key="8">
    <source>
        <dbReference type="ARBA" id="ARBA00023065"/>
    </source>
</evidence>
<evidence type="ECO:0000256" key="6">
    <source>
        <dbReference type="ARBA" id="ARBA00022958"/>
    </source>
</evidence>
<gene>
    <name evidence="14" type="ORF">GCM10023208_16850</name>
</gene>
<feature type="transmembrane region" description="Helical" evidence="12">
    <location>
        <begin position="56"/>
        <end position="77"/>
    </location>
</feature>
<evidence type="ECO:0000256" key="4">
    <source>
        <dbReference type="ARBA" id="ARBA00022692"/>
    </source>
</evidence>
<keyword evidence="7 12" id="KW-1133">Transmembrane helix</keyword>
<keyword evidence="5" id="KW-0631">Potassium channel</keyword>